<dbReference type="Gene3D" id="3.30.530.20">
    <property type="match status" value="1"/>
</dbReference>
<reference evidence="3" key="1">
    <citation type="journal article" date="2019" name="Int. J. Syst. Evol. Microbiol.">
        <title>The Global Catalogue of Microorganisms (GCM) 10K type strain sequencing project: providing services to taxonomists for standard genome sequencing and annotation.</title>
        <authorList>
            <consortium name="The Broad Institute Genomics Platform"/>
            <consortium name="The Broad Institute Genome Sequencing Center for Infectious Disease"/>
            <person name="Wu L."/>
            <person name="Ma J."/>
        </authorList>
    </citation>
    <scope>NUCLEOTIDE SEQUENCE [LARGE SCALE GENOMIC DNA]</scope>
    <source>
        <strain evidence="3">KACC 12602</strain>
    </source>
</reference>
<feature type="domain" description="AraC effector-binding" evidence="1">
    <location>
        <begin position="186"/>
        <end position="335"/>
    </location>
</feature>
<proteinExistence type="predicted"/>
<dbReference type="Gene3D" id="3.20.80.10">
    <property type="entry name" value="Regulatory factor, effector binding domain"/>
    <property type="match status" value="1"/>
</dbReference>
<dbReference type="CDD" id="cd07818">
    <property type="entry name" value="SRPBCC_1"/>
    <property type="match status" value="1"/>
</dbReference>
<dbReference type="EMBL" id="JBHSKT010000003">
    <property type="protein sequence ID" value="MFC5270235.1"/>
    <property type="molecule type" value="Genomic_DNA"/>
</dbReference>
<dbReference type="Pfam" id="PF10604">
    <property type="entry name" value="Polyketide_cyc2"/>
    <property type="match status" value="1"/>
</dbReference>
<dbReference type="InterPro" id="IPR010499">
    <property type="entry name" value="AraC_E-bd"/>
</dbReference>
<dbReference type="InterPro" id="IPR029442">
    <property type="entry name" value="GyrI-like"/>
</dbReference>
<dbReference type="SUPFAM" id="SSF55136">
    <property type="entry name" value="Probable bacterial effector-binding domain"/>
    <property type="match status" value="1"/>
</dbReference>
<accession>A0ABW0EAD6</accession>
<dbReference type="Pfam" id="PF06445">
    <property type="entry name" value="GyrI-like"/>
    <property type="match status" value="1"/>
</dbReference>
<dbReference type="InterPro" id="IPR019587">
    <property type="entry name" value="Polyketide_cyclase/dehydratase"/>
</dbReference>
<dbReference type="Proteomes" id="UP001596161">
    <property type="component" value="Unassembled WGS sequence"/>
</dbReference>
<dbReference type="RefSeq" id="WP_378016606.1">
    <property type="nucleotide sequence ID" value="NZ_JBHSKT010000003.1"/>
</dbReference>
<evidence type="ECO:0000313" key="2">
    <source>
        <dbReference type="EMBL" id="MFC5270235.1"/>
    </source>
</evidence>
<comment type="caution">
    <text evidence="2">The sequence shown here is derived from an EMBL/GenBank/DDBJ whole genome shotgun (WGS) entry which is preliminary data.</text>
</comment>
<evidence type="ECO:0000313" key="3">
    <source>
        <dbReference type="Proteomes" id="UP001596161"/>
    </source>
</evidence>
<name>A0ABW0EAD6_9BACT</name>
<evidence type="ECO:0000259" key="1">
    <source>
        <dbReference type="SMART" id="SM00871"/>
    </source>
</evidence>
<sequence>MKLLKKLGLGFLGLIALLIAVSFLLPGKVRVERSLIMKANAETTFEQVNNLKNWEKWSPWHQMDSNMQLTYEGPQAGQGAKYSWISEELGNGSLTIAESKSSQNIKTAMDFGDMGTSFAEYKFEPVSEGTKVTWIMDSDSKDMPWQFYVPSKYMNLFMDDMLGKDFEKGLNNLKEVVEKMPAAPAFAVVEKAVPTVQVLSIKTVCSQEELSDKLGELYGRMVAEMQKNKLEFAGHPSAIYHKYDPKAIEFEAIIPVNKAGKTNGEIVAKKVKGGPVAMISHYGPYEGTYNAHMAMDKWLQENNKQVKGAPWEVYVTDPGKEKDPAKWLTEIYYPL</sequence>
<keyword evidence="3" id="KW-1185">Reference proteome</keyword>
<dbReference type="SMART" id="SM00871">
    <property type="entry name" value="AraC_E_bind"/>
    <property type="match status" value="1"/>
</dbReference>
<dbReference type="InterPro" id="IPR011256">
    <property type="entry name" value="Reg_factor_effector_dom_sf"/>
</dbReference>
<dbReference type="InterPro" id="IPR023393">
    <property type="entry name" value="START-like_dom_sf"/>
</dbReference>
<dbReference type="SUPFAM" id="SSF55961">
    <property type="entry name" value="Bet v1-like"/>
    <property type="match status" value="1"/>
</dbReference>
<gene>
    <name evidence="2" type="ORF">ACFPIB_06415</name>
</gene>
<organism evidence="2 3">
    <name type="scientific">Adhaeribacter terreus</name>
    <dbReference type="NCBI Taxonomy" id="529703"/>
    <lineage>
        <taxon>Bacteria</taxon>
        <taxon>Pseudomonadati</taxon>
        <taxon>Bacteroidota</taxon>
        <taxon>Cytophagia</taxon>
        <taxon>Cytophagales</taxon>
        <taxon>Hymenobacteraceae</taxon>
        <taxon>Adhaeribacter</taxon>
    </lineage>
</organism>
<protein>
    <submittedName>
        <fullName evidence="2">GyrI-like domain-containing protein</fullName>
    </submittedName>
</protein>